<dbReference type="GO" id="GO:0006355">
    <property type="term" value="P:regulation of DNA-templated transcription"/>
    <property type="evidence" value="ECO:0007669"/>
    <property type="project" value="UniProtKB-UniRule"/>
</dbReference>
<organism evidence="4 5">
    <name type="scientific">Lactuca sativa</name>
    <name type="common">Garden lettuce</name>
    <dbReference type="NCBI Taxonomy" id="4236"/>
    <lineage>
        <taxon>Eukaryota</taxon>
        <taxon>Viridiplantae</taxon>
        <taxon>Streptophyta</taxon>
        <taxon>Embryophyta</taxon>
        <taxon>Tracheophyta</taxon>
        <taxon>Spermatophyta</taxon>
        <taxon>Magnoliopsida</taxon>
        <taxon>eudicotyledons</taxon>
        <taxon>Gunneridae</taxon>
        <taxon>Pentapetalae</taxon>
        <taxon>asterids</taxon>
        <taxon>campanulids</taxon>
        <taxon>Asterales</taxon>
        <taxon>Asteraceae</taxon>
        <taxon>Cichorioideae</taxon>
        <taxon>Cichorieae</taxon>
        <taxon>Lactucinae</taxon>
        <taxon>Lactuca</taxon>
    </lineage>
</organism>
<reference evidence="4 5" key="1">
    <citation type="journal article" date="2017" name="Nat. Commun.">
        <title>Genome assembly with in vitro proximity ligation data and whole-genome triplication in lettuce.</title>
        <authorList>
            <person name="Reyes-Chin-Wo S."/>
            <person name="Wang Z."/>
            <person name="Yang X."/>
            <person name="Kozik A."/>
            <person name="Arikit S."/>
            <person name="Song C."/>
            <person name="Xia L."/>
            <person name="Froenicke L."/>
            <person name="Lavelle D.O."/>
            <person name="Truco M.J."/>
            <person name="Xia R."/>
            <person name="Zhu S."/>
            <person name="Xu C."/>
            <person name="Xu H."/>
            <person name="Xu X."/>
            <person name="Cox K."/>
            <person name="Korf I."/>
            <person name="Meyers B.C."/>
            <person name="Michelmore R.W."/>
        </authorList>
    </citation>
    <scope>NUCLEOTIDE SEQUENCE [LARGE SCALE GENOMIC DNA]</scope>
    <source>
        <strain evidence="5">cv. Salinas</strain>
        <tissue evidence="4">Seedlings</tissue>
    </source>
</reference>
<evidence type="ECO:0000256" key="1">
    <source>
        <dbReference type="PROSITE-ProRule" id="PRU00325"/>
    </source>
</evidence>
<keyword evidence="2" id="KW-0862">Zinc</keyword>
<dbReference type="Proteomes" id="UP000235145">
    <property type="component" value="Unassembled WGS sequence"/>
</dbReference>
<keyword evidence="2" id="KW-0539">Nucleus</keyword>
<evidence type="ECO:0000313" key="5">
    <source>
        <dbReference type="Proteomes" id="UP000235145"/>
    </source>
</evidence>
<dbReference type="InterPro" id="IPR007527">
    <property type="entry name" value="Znf_SWIM"/>
</dbReference>
<dbReference type="EMBL" id="NBSK02000006">
    <property type="protein sequence ID" value="KAJ0200629.1"/>
    <property type="molecule type" value="Genomic_DNA"/>
</dbReference>
<dbReference type="InterPro" id="IPR031052">
    <property type="entry name" value="FHY3/FAR1"/>
</dbReference>
<name>A0A9R1X7N2_LACSA</name>
<proteinExistence type="inferred from homology"/>
<comment type="caution">
    <text evidence="4">The sequence shown here is derived from an EMBL/GenBank/DDBJ whole genome shotgun (WGS) entry which is preliminary data.</text>
</comment>
<comment type="similarity">
    <text evidence="2">Belongs to the FHY3/FAR1 family.</text>
</comment>
<gene>
    <name evidence="4" type="ORF">LSAT_V11C600327250</name>
</gene>
<protein>
    <recommendedName>
        <fullName evidence="2">Protein FAR1-RELATED SEQUENCE</fullName>
    </recommendedName>
</protein>
<keyword evidence="5" id="KW-1185">Reference proteome</keyword>
<comment type="subcellular location">
    <subcellularLocation>
        <location evidence="2">Nucleus</location>
    </subcellularLocation>
</comment>
<keyword evidence="2" id="KW-0479">Metal-binding</keyword>
<evidence type="ECO:0000259" key="3">
    <source>
        <dbReference type="PROSITE" id="PS50966"/>
    </source>
</evidence>
<dbReference type="PANTHER" id="PTHR31669">
    <property type="entry name" value="PROTEIN FAR1-RELATED SEQUENCE 10-RELATED"/>
    <property type="match status" value="1"/>
</dbReference>
<evidence type="ECO:0000256" key="2">
    <source>
        <dbReference type="RuleBase" id="RU367018"/>
    </source>
</evidence>
<feature type="domain" description="SWIM-type" evidence="3">
    <location>
        <begin position="315"/>
        <end position="351"/>
    </location>
</feature>
<dbReference type="PROSITE" id="PS50966">
    <property type="entry name" value="ZF_SWIM"/>
    <property type="match status" value="1"/>
</dbReference>
<sequence length="577" mass="67910">MYECRFDKFQENHKNELEDTFHLKSTRTLSYSDKKFIVRAFIEKMGATKAYKLKSTLKGNYRHFKRDMGSSIGFRDAQLILNKLKHTTTSSEMYVLVFVPFIVIDHHKSSVTIGFLKDYSNKQPLLVLTDQDAAIKQAIDSLFVEFLKNTDFKKMFNKLVWDIYIEHYIFERSWQLLMKEFNLEDERWFKDIFENKEAWIPAYFNDFPRCWLMKTTSRSESINSFFNNPKFYFSISLLITTRPLKNNDIHSVNLIIKLSEQIVLGEQHAPKVYTSKVFFGVQKEIYKGGWFCDVIDLGEGDGWEIFKVIHKNQKHEVELKYDEKEVSCTCGHFNRFCMLCRHAFRVLMDTIFNEIPYQYILRRWTKDVISLNYQLSRDRFYEEDEEVTKLVNELFFNVETTLDIVRNDKQKLACLVENTQLFLNEVKCNSSSEKPITNSDVLEKLYDVNIPKEVEIFVPYKRLIGEVEKSVMKAQTKSRNAHYVVKENQTTGVLVQPNLMLRIDGYELTSGMCLCNDNGVVQMILGLRNNYREFCKCLREFSVPRGSRPKTILGPGCFQSLEGLKDVLGFLDEDMKI</sequence>
<comment type="function">
    <text evidence="2">Putative transcription activator involved in regulating light control of development.</text>
</comment>
<dbReference type="GO" id="GO:0005634">
    <property type="term" value="C:nucleus"/>
    <property type="evidence" value="ECO:0007669"/>
    <property type="project" value="UniProtKB-SubCell"/>
</dbReference>
<evidence type="ECO:0000313" key="4">
    <source>
        <dbReference type="EMBL" id="KAJ0200629.1"/>
    </source>
</evidence>
<accession>A0A9R1X7N2</accession>
<dbReference type="PANTHER" id="PTHR31669:SF306">
    <property type="entry name" value="PROTEIN FAR1-RELATED SEQUENCE"/>
    <property type="match status" value="1"/>
</dbReference>
<dbReference type="GO" id="GO:0008270">
    <property type="term" value="F:zinc ion binding"/>
    <property type="evidence" value="ECO:0007669"/>
    <property type="project" value="UniProtKB-UniRule"/>
</dbReference>
<keyword evidence="1 2" id="KW-0863">Zinc-finger</keyword>
<dbReference type="AlphaFoldDB" id="A0A9R1X7N2"/>